<feature type="non-terminal residue" evidence="1">
    <location>
        <position position="82"/>
    </location>
</feature>
<evidence type="ECO:0000313" key="1">
    <source>
        <dbReference type="EMBL" id="CAB4005591.1"/>
    </source>
</evidence>
<organism evidence="1 2">
    <name type="scientific">Paramuricea clavata</name>
    <name type="common">Red gorgonian</name>
    <name type="synonym">Violescent sea-whip</name>
    <dbReference type="NCBI Taxonomy" id="317549"/>
    <lineage>
        <taxon>Eukaryota</taxon>
        <taxon>Metazoa</taxon>
        <taxon>Cnidaria</taxon>
        <taxon>Anthozoa</taxon>
        <taxon>Octocorallia</taxon>
        <taxon>Malacalcyonacea</taxon>
        <taxon>Plexauridae</taxon>
        <taxon>Paramuricea</taxon>
    </lineage>
</organism>
<gene>
    <name evidence="1" type="ORF">PACLA_8A011416</name>
</gene>
<evidence type="ECO:0000313" key="2">
    <source>
        <dbReference type="Proteomes" id="UP001152795"/>
    </source>
</evidence>
<keyword evidence="2" id="KW-1185">Reference proteome</keyword>
<dbReference type="Proteomes" id="UP001152795">
    <property type="component" value="Unassembled WGS sequence"/>
</dbReference>
<reference evidence="1" key="1">
    <citation type="submission" date="2020-04" db="EMBL/GenBank/DDBJ databases">
        <authorList>
            <person name="Alioto T."/>
            <person name="Alioto T."/>
            <person name="Gomez Garrido J."/>
        </authorList>
    </citation>
    <scope>NUCLEOTIDE SEQUENCE</scope>
    <source>
        <strain evidence="1">A484AB</strain>
    </source>
</reference>
<accession>A0A7D9IE98</accession>
<dbReference type="EMBL" id="CACRXK020005244">
    <property type="protein sequence ID" value="CAB4005591.1"/>
    <property type="molecule type" value="Genomic_DNA"/>
</dbReference>
<sequence>MDKTEYMVIGSKQKILNTQQETTIKLQDKELKQVNCTKTLGIIVDENLSWKEQISNIITKVSQGVGLLRRIKKFVPQQTVIN</sequence>
<proteinExistence type="predicted"/>
<dbReference type="OrthoDB" id="5954773at2759"/>
<dbReference type="AlphaFoldDB" id="A0A7D9IE98"/>
<protein>
    <submittedName>
        <fullName evidence="1">Uncharacterized protein</fullName>
    </submittedName>
</protein>
<comment type="caution">
    <text evidence="1">The sequence shown here is derived from an EMBL/GenBank/DDBJ whole genome shotgun (WGS) entry which is preliminary data.</text>
</comment>
<name>A0A7D9IE98_PARCT</name>